<keyword evidence="2" id="KW-1185">Reference proteome</keyword>
<dbReference type="Proteomes" id="UP000017836">
    <property type="component" value="Unassembled WGS sequence"/>
</dbReference>
<dbReference type="Gramene" id="ERM96000">
    <property type="protein sequence ID" value="ERM96000"/>
    <property type="gene ID" value="AMTR_s00129p00040870"/>
</dbReference>
<dbReference type="EMBL" id="KI397331">
    <property type="protein sequence ID" value="ERM96000.1"/>
    <property type="molecule type" value="Genomic_DNA"/>
</dbReference>
<proteinExistence type="predicted"/>
<evidence type="ECO:0000313" key="2">
    <source>
        <dbReference type="Proteomes" id="UP000017836"/>
    </source>
</evidence>
<dbReference type="AlphaFoldDB" id="W1NLA1"/>
<reference evidence="2" key="1">
    <citation type="journal article" date="2013" name="Science">
        <title>The Amborella genome and the evolution of flowering plants.</title>
        <authorList>
            <consortium name="Amborella Genome Project"/>
        </authorList>
    </citation>
    <scope>NUCLEOTIDE SEQUENCE [LARGE SCALE GENOMIC DNA]</scope>
</reference>
<accession>W1NLA1</accession>
<dbReference type="HOGENOM" id="CLU_2561367_0_0_1"/>
<gene>
    <name evidence="1" type="ORF">AMTR_s00129p00040870</name>
</gene>
<protein>
    <submittedName>
        <fullName evidence="1">Uncharacterized protein</fullName>
    </submittedName>
</protein>
<sequence length="82" mass="8836">MLKFTAQICSKNLLISTSHTFLDINPNEVRLGTFGLPLSLLSICQVSGMKHLSIGSAFINCLIGLTDGVADNQFSQISHNSI</sequence>
<evidence type="ECO:0000313" key="1">
    <source>
        <dbReference type="EMBL" id="ERM96000.1"/>
    </source>
</evidence>
<name>W1NLA1_AMBTC</name>
<organism evidence="1 2">
    <name type="scientific">Amborella trichopoda</name>
    <dbReference type="NCBI Taxonomy" id="13333"/>
    <lineage>
        <taxon>Eukaryota</taxon>
        <taxon>Viridiplantae</taxon>
        <taxon>Streptophyta</taxon>
        <taxon>Embryophyta</taxon>
        <taxon>Tracheophyta</taxon>
        <taxon>Spermatophyta</taxon>
        <taxon>Magnoliopsida</taxon>
        <taxon>Amborellales</taxon>
        <taxon>Amborellaceae</taxon>
        <taxon>Amborella</taxon>
    </lineage>
</organism>